<dbReference type="EMBL" id="JBHSAY010000029">
    <property type="protein sequence ID" value="MFC4136396.1"/>
    <property type="molecule type" value="Genomic_DNA"/>
</dbReference>
<feature type="domain" description="Fe/B12 periplasmic-binding" evidence="7">
    <location>
        <begin position="59"/>
        <end position="336"/>
    </location>
</feature>
<evidence type="ECO:0000256" key="4">
    <source>
        <dbReference type="ARBA" id="ARBA00022729"/>
    </source>
</evidence>
<dbReference type="PROSITE" id="PS51318">
    <property type="entry name" value="TAT"/>
    <property type="match status" value="1"/>
</dbReference>
<dbReference type="PROSITE" id="PS51257">
    <property type="entry name" value="PROKAR_LIPOPROTEIN"/>
    <property type="match status" value="1"/>
</dbReference>
<gene>
    <name evidence="8" type="ORF">ACFOZ4_37805</name>
</gene>
<evidence type="ECO:0000256" key="3">
    <source>
        <dbReference type="ARBA" id="ARBA00022448"/>
    </source>
</evidence>
<feature type="signal peptide" evidence="6">
    <location>
        <begin position="1"/>
        <end position="27"/>
    </location>
</feature>
<dbReference type="Gene3D" id="3.40.50.1980">
    <property type="entry name" value="Nitrogenase molybdenum iron protein domain"/>
    <property type="match status" value="2"/>
</dbReference>
<evidence type="ECO:0000256" key="1">
    <source>
        <dbReference type="ARBA" id="ARBA00004196"/>
    </source>
</evidence>
<reference evidence="9" key="1">
    <citation type="journal article" date="2019" name="Int. J. Syst. Evol. Microbiol.">
        <title>The Global Catalogue of Microorganisms (GCM) 10K type strain sequencing project: providing services to taxonomists for standard genome sequencing and annotation.</title>
        <authorList>
            <consortium name="The Broad Institute Genomics Platform"/>
            <consortium name="The Broad Institute Genome Sequencing Center for Infectious Disease"/>
            <person name="Wu L."/>
            <person name="Ma J."/>
        </authorList>
    </citation>
    <scope>NUCLEOTIDE SEQUENCE [LARGE SCALE GENOMIC DNA]</scope>
    <source>
        <strain evidence="9">CGMCC 4.7289</strain>
    </source>
</reference>
<dbReference type="InterPro" id="IPR051313">
    <property type="entry name" value="Bact_iron-sidero_bind"/>
</dbReference>
<evidence type="ECO:0000313" key="8">
    <source>
        <dbReference type="EMBL" id="MFC4136396.1"/>
    </source>
</evidence>
<dbReference type="InterPro" id="IPR002491">
    <property type="entry name" value="ABC_transptr_periplasmic_BD"/>
</dbReference>
<comment type="subcellular location">
    <subcellularLocation>
        <location evidence="1">Cell envelope</location>
    </subcellularLocation>
</comment>
<feature type="region of interest" description="Disordered" evidence="5">
    <location>
        <begin position="26"/>
        <end position="54"/>
    </location>
</feature>
<comment type="caution">
    <text evidence="8">The sequence shown here is derived from an EMBL/GenBank/DDBJ whole genome shotgun (WGS) entry which is preliminary data.</text>
</comment>
<feature type="chain" id="PRO_5045573630" evidence="6">
    <location>
        <begin position="28"/>
        <end position="336"/>
    </location>
</feature>
<dbReference type="RefSeq" id="WP_253750845.1">
    <property type="nucleotide sequence ID" value="NZ_JAMZDZ010000001.1"/>
</dbReference>
<keyword evidence="4 6" id="KW-0732">Signal</keyword>
<accession>A0ABV8LZ58</accession>
<evidence type="ECO:0000256" key="6">
    <source>
        <dbReference type="SAM" id="SignalP"/>
    </source>
</evidence>
<comment type="similarity">
    <text evidence="2">Belongs to the bacterial solute-binding protein 8 family.</text>
</comment>
<evidence type="ECO:0000256" key="5">
    <source>
        <dbReference type="SAM" id="MobiDB-lite"/>
    </source>
</evidence>
<dbReference type="Proteomes" id="UP001595816">
    <property type="component" value="Unassembled WGS sequence"/>
</dbReference>
<proteinExistence type="inferred from homology"/>
<dbReference type="PANTHER" id="PTHR30532">
    <property type="entry name" value="IRON III DICITRATE-BINDING PERIPLASMIC PROTEIN"/>
    <property type="match status" value="1"/>
</dbReference>
<evidence type="ECO:0000313" key="9">
    <source>
        <dbReference type="Proteomes" id="UP001595816"/>
    </source>
</evidence>
<organism evidence="8 9">
    <name type="scientific">Hamadaea flava</name>
    <dbReference type="NCBI Taxonomy" id="1742688"/>
    <lineage>
        <taxon>Bacteria</taxon>
        <taxon>Bacillati</taxon>
        <taxon>Actinomycetota</taxon>
        <taxon>Actinomycetes</taxon>
        <taxon>Micromonosporales</taxon>
        <taxon>Micromonosporaceae</taxon>
        <taxon>Hamadaea</taxon>
    </lineage>
</organism>
<name>A0ABV8LZ58_9ACTN</name>
<evidence type="ECO:0000256" key="2">
    <source>
        <dbReference type="ARBA" id="ARBA00008814"/>
    </source>
</evidence>
<keyword evidence="3" id="KW-0813">Transport</keyword>
<dbReference type="SUPFAM" id="SSF53807">
    <property type="entry name" value="Helical backbone' metal receptor"/>
    <property type="match status" value="1"/>
</dbReference>
<dbReference type="PROSITE" id="PS50983">
    <property type="entry name" value="FE_B12_PBP"/>
    <property type="match status" value="1"/>
</dbReference>
<evidence type="ECO:0000259" key="7">
    <source>
        <dbReference type="PROSITE" id="PS50983"/>
    </source>
</evidence>
<keyword evidence="9" id="KW-1185">Reference proteome</keyword>
<dbReference type="Pfam" id="PF01497">
    <property type="entry name" value="Peripla_BP_2"/>
    <property type="match status" value="1"/>
</dbReference>
<protein>
    <submittedName>
        <fullName evidence="8">ABC transporter substrate-binding protein</fullName>
    </submittedName>
</protein>
<dbReference type="PANTHER" id="PTHR30532:SF24">
    <property type="entry name" value="FERRIC ENTEROBACTIN-BINDING PERIPLASMIC PROTEIN FEPB"/>
    <property type="match status" value="1"/>
</dbReference>
<dbReference type="InterPro" id="IPR006311">
    <property type="entry name" value="TAT_signal"/>
</dbReference>
<sequence>MTHTFSRRGLLSAAGALGLAALTSACGSDDKPSSTASTGGAWSFTDDRGTKASAPSRPQKVVAFIGSAAALYDFGVSDQIVGVFGPTKTADGKADVQAGDFPIDKAEILGNVWGEFNVEKYAALRPEVLITNIYEKDTLWYVPDESKDKILPLAPSVGLNAARTPLNKIIERYADLAGSLGADLTAAKVTDAKTRFEAAAKKLGEVGKSSGLKVLACSAAADLFYASNPGMNSDIMYFKELGVEIIVPDKLDDLGYFESLSWENAGKYAADVLLLDNRSSTLQPKDLTGKPTWNQLPAVKAGQIVGWNSEPRFSYAGSAGVLEELANALTSAKKVS</sequence>